<dbReference type="PIRSF" id="PIRSF007313">
    <property type="entry name" value="PhnI"/>
    <property type="match status" value="1"/>
</dbReference>
<accession>A0A097IFN4</accession>
<dbReference type="Proteomes" id="UP000029914">
    <property type="component" value="Chromosome"/>
</dbReference>
<protein>
    <submittedName>
        <fullName evidence="1">Phosphonate metabolism protein PhnI</fullName>
    </submittedName>
</protein>
<dbReference type="RefSeq" id="WP_018022539.1">
    <property type="nucleotide sequence ID" value="NZ_AQUX01000009.1"/>
</dbReference>
<dbReference type="InterPro" id="IPR008773">
    <property type="entry name" value="PhnI"/>
</dbReference>
<dbReference type="KEGG" id="cdo:CDOO_06505"/>
<dbReference type="GO" id="GO:0019634">
    <property type="term" value="P:organic phosphonate metabolic process"/>
    <property type="evidence" value="ECO:0007669"/>
    <property type="project" value="InterPro"/>
</dbReference>
<dbReference type="Pfam" id="PF05861">
    <property type="entry name" value="PhnI"/>
    <property type="match status" value="1"/>
</dbReference>
<dbReference type="STRING" id="558173.CDOO_06505"/>
<reference evidence="1 2" key="1">
    <citation type="submission" date="2013-09" db="EMBL/GenBank/DDBJ databases">
        <title>Complete genome sequence of Corynebacterium doosanense CAU 212(T) (=DSM 45436(T)), isolated from activated sludge.</title>
        <authorList>
            <person name="Schaffert L."/>
            <person name="Albersmeier A."/>
            <person name="Kalinowski J."/>
            <person name="Ruckert C."/>
        </authorList>
    </citation>
    <scope>NUCLEOTIDE SEQUENCE [LARGE SCALE GENOMIC DNA]</scope>
    <source>
        <strain evidence="1 2">CAU 212</strain>
    </source>
</reference>
<name>A0A097IFN4_9CORY</name>
<proteinExistence type="predicted"/>
<evidence type="ECO:0000313" key="1">
    <source>
        <dbReference type="EMBL" id="AIT60943.1"/>
    </source>
</evidence>
<dbReference type="EMBL" id="CP006764">
    <property type="protein sequence ID" value="AIT60943.1"/>
    <property type="molecule type" value="Genomic_DNA"/>
</dbReference>
<dbReference type="eggNOG" id="COG3626">
    <property type="taxonomic scope" value="Bacteria"/>
</dbReference>
<dbReference type="HOGENOM" id="CLU_063686_0_0_11"/>
<keyword evidence="2" id="KW-1185">Reference proteome</keyword>
<organism evidence="1 2">
    <name type="scientific">Corynebacterium doosanense CAU 212 = DSM 45436</name>
    <dbReference type="NCBI Taxonomy" id="558173"/>
    <lineage>
        <taxon>Bacteria</taxon>
        <taxon>Bacillati</taxon>
        <taxon>Actinomycetota</taxon>
        <taxon>Actinomycetes</taxon>
        <taxon>Mycobacteriales</taxon>
        <taxon>Corynebacteriaceae</taxon>
        <taxon>Corynebacterium</taxon>
    </lineage>
</organism>
<dbReference type="OrthoDB" id="9790536at2"/>
<evidence type="ECO:0000313" key="2">
    <source>
        <dbReference type="Proteomes" id="UP000029914"/>
    </source>
</evidence>
<sequence length="362" mass="38971">MSYAGTNKGGTSAILAAEALLHERSAASANIPAEDVYAAIPELVDQVMGEGGLWAPEVAARAVLQAAGDTAEAVHLLRSHRSTLPRLAFTEPVDPDSMQLCRRVIPVHRQPDGPQLLGATFDYSPRLIAAEGGDPLGVGEEELLGDNAPTIREHADRPVQRFTQWLRERDLLTERGGEVDEEPYDLTLRPITLPAPRFAVLSAMTIAETGALVNTWYRTGPDGHTDESVTLGDVLYGHLDIRVTHPHTGRPVTVGQIDATDAEAVAHLDSRGEDTSRFEAGYGFALGHNERKAIAMSAMDLAATRFADTPAGEHLEQVLMHTTDGLAANGLLEHLKLPHYVTFRSQVDRALAAAAQKGRTTP</sequence>
<dbReference type="AlphaFoldDB" id="A0A097IFN4"/>
<gene>
    <name evidence="1" type="ORF">CDOO_06505</name>
</gene>